<accession>A0AAD6J1U4</accession>
<gene>
    <name evidence="2" type="ORF">Dda_1491</name>
</gene>
<dbReference type="EMBL" id="JAQGDS010000002">
    <property type="protein sequence ID" value="KAJ6262933.1"/>
    <property type="molecule type" value="Genomic_DNA"/>
</dbReference>
<organism evidence="2 3">
    <name type="scientific">Drechslerella dactyloides</name>
    <name type="common">Nematode-trapping fungus</name>
    <name type="synonym">Arthrobotrys dactyloides</name>
    <dbReference type="NCBI Taxonomy" id="74499"/>
    <lineage>
        <taxon>Eukaryota</taxon>
        <taxon>Fungi</taxon>
        <taxon>Dikarya</taxon>
        <taxon>Ascomycota</taxon>
        <taxon>Pezizomycotina</taxon>
        <taxon>Orbiliomycetes</taxon>
        <taxon>Orbiliales</taxon>
        <taxon>Orbiliaceae</taxon>
        <taxon>Drechslerella</taxon>
    </lineage>
</organism>
<evidence type="ECO:0000313" key="3">
    <source>
        <dbReference type="Proteomes" id="UP001221413"/>
    </source>
</evidence>
<proteinExistence type="predicted"/>
<dbReference type="Proteomes" id="UP001221413">
    <property type="component" value="Unassembled WGS sequence"/>
</dbReference>
<comment type="caution">
    <text evidence="2">The sequence shown here is derived from an EMBL/GenBank/DDBJ whole genome shotgun (WGS) entry which is preliminary data.</text>
</comment>
<reference evidence="2" key="1">
    <citation type="submission" date="2023-01" db="EMBL/GenBank/DDBJ databases">
        <title>The chitinases involved in constricting ring structure development in the nematode-trapping fungus Drechslerella dactyloides.</title>
        <authorList>
            <person name="Wang R."/>
            <person name="Zhang L."/>
            <person name="Tang P."/>
            <person name="Li S."/>
            <person name="Liang L."/>
        </authorList>
    </citation>
    <scope>NUCLEOTIDE SEQUENCE</scope>
    <source>
        <strain evidence="2">YMF1.00031</strain>
    </source>
</reference>
<dbReference type="AlphaFoldDB" id="A0AAD6J1U4"/>
<name>A0AAD6J1U4_DREDA</name>
<feature type="compositionally biased region" description="Polar residues" evidence="1">
    <location>
        <begin position="292"/>
        <end position="312"/>
    </location>
</feature>
<feature type="region of interest" description="Disordered" evidence="1">
    <location>
        <begin position="289"/>
        <end position="312"/>
    </location>
</feature>
<feature type="region of interest" description="Disordered" evidence="1">
    <location>
        <begin position="244"/>
        <end position="263"/>
    </location>
</feature>
<protein>
    <submittedName>
        <fullName evidence="2">Uncharacterized protein</fullName>
    </submittedName>
</protein>
<evidence type="ECO:0000256" key="1">
    <source>
        <dbReference type="SAM" id="MobiDB-lite"/>
    </source>
</evidence>
<keyword evidence="3" id="KW-1185">Reference proteome</keyword>
<sequence length="355" mass="39373">MASQATAAAVPASAPAAQRIDPYTICTKNLPNDHPDKPWVCVHCKFRRDEVYDDSRMPRLADQDIYHALCAVLWDTTDEESWREVLLSHFVPRDGPDYKRAGKLVSTMLGRFYKTIYSNLLLGFGTGHGQQYYDSCTFPADSIIARANFKLQRGELESDDESATMIHSDNAEVVYVYDPVLDSYSANGNSVDDDELVDGQYYNWDLDQLDPEVDEPYSQVEEGYYDYHVEDGYNECDVHEEVDVEGVETPGKRGSEQVTPPAVPDRAITPLLFQSSPVLPIGSPVAPASPMRTISSRAAPSSSDPEGNSTATAPANAVVDMIQNMAPTLSRHGGEVRITRYGSATIKFPRFRDLD</sequence>
<evidence type="ECO:0000313" key="2">
    <source>
        <dbReference type="EMBL" id="KAJ6262933.1"/>
    </source>
</evidence>